<dbReference type="eggNOG" id="ENOG502SQZN">
    <property type="taxonomic scope" value="Eukaryota"/>
</dbReference>
<evidence type="ECO:0000256" key="1">
    <source>
        <dbReference type="SAM" id="MobiDB-lite"/>
    </source>
</evidence>
<feature type="compositionally biased region" description="Acidic residues" evidence="1">
    <location>
        <begin position="372"/>
        <end position="381"/>
    </location>
</feature>
<accession>W9XKZ2</accession>
<dbReference type="HOGENOM" id="CLU_026242_2_0_1"/>
<sequence length="404" mass="44618">MAGGLDAQFASMVQREEDGHDHDYEVDCRPTRFTQRGSSQHPDSYFPNTPGPNDAGRTKRKQPSNSPKGWGKTVWALTGGIAGKVFDFCWNTTFKGFHAGGGDGYRFDLGTPDVASNTWTEVDSREDVFHADYPVPPIRRERLHTPVPGGFPEEPNFTQDYMSNTSPPRMNDLVSTPTMTTGRAAGSIYRDSWVVVDRPKESISRESSPVRKKSRASTANLYGRAAPPRHASSSGRPRLVSRSSTHRPSASFASPRTFSSLNPNTLTHSSQRRQSVSSANTDLQEQAPQNAKVSTSSKASLASPRRHASQPASSASISQPSPEVRKFEQKLRRKEAKRDETMNRFNSQLEAMIREGQQALGSKIEVEIDDGADLDVDEGYGGDDGNGKSLERWERDYVRPGLWA</sequence>
<feature type="compositionally biased region" description="Basic and acidic residues" evidence="1">
    <location>
        <begin position="323"/>
        <end position="342"/>
    </location>
</feature>
<name>W9XKZ2_9EURO</name>
<dbReference type="EMBL" id="AMGY01000006">
    <property type="protein sequence ID" value="EXJ80843.1"/>
    <property type="molecule type" value="Genomic_DNA"/>
</dbReference>
<feature type="region of interest" description="Disordered" evidence="1">
    <location>
        <begin position="372"/>
        <end position="392"/>
    </location>
</feature>
<reference evidence="2 3" key="1">
    <citation type="submission" date="2013-03" db="EMBL/GenBank/DDBJ databases">
        <title>The Genome Sequence of Capronia epimyces CBS 606.96.</title>
        <authorList>
            <consortium name="The Broad Institute Genomics Platform"/>
            <person name="Cuomo C."/>
            <person name="de Hoog S."/>
            <person name="Gorbushina A."/>
            <person name="Walker B."/>
            <person name="Young S.K."/>
            <person name="Zeng Q."/>
            <person name="Gargeya S."/>
            <person name="Fitzgerald M."/>
            <person name="Haas B."/>
            <person name="Abouelleil A."/>
            <person name="Allen A.W."/>
            <person name="Alvarado L."/>
            <person name="Arachchi H.M."/>
            <person name="Berlin A.M."/>
            <person name="Chapman S.B."/>
            <person name="Gainer-Dewar J."/>
            <person name="Goldberg J."/>
            <person name="Griggs A."/>
            <person name="Gujja S."/>
            <person name="Hansen M."/>
            <person name="Howarth C."/>
            <person name="Imamovic A."/>
            <person name="Ireland A."/>
            <person name="Larimer J."/>
            <person name="McCowan C."/>
            <person name="Murphy C."/>
            <person name="Pearson M."/>
            <person name="Poon T.W."/>
            <person name="Priest M."/>
            <person name="Roberts A."/>
            <person name="Saif S."/>
            <person name="Shea T."/>
            <person name="Sisk P."/>
            <person name="Sykes S."/>
            <person name="Wortman J."/>
            <person name="Nusbaum C."/>
            <person name="Birren B."/>
        </authorList>
    </citation>
    <scope>NUCLEOTIDE SEQUENCE [LARGE SCALE GENOMIC DNA]</scope>
    <source>
        <strain evidence="2 3">CBS 606.96</strain>
    </source>
</reference>
<dbReference type="STRING" id="1182542.W9XKZ2"/>
<dbReference type="Proteomes" id="UP000019478">
    <property type="component" value="Unassembled WGS sequence"/>
</dbReference>
<gene>
    <name evidence="2" type="ORF">A1O3_07129</name>
</gene>
<evidence type="ECO:0000313" key="2">
    <source>
        <dbReference type="EMBL" id="EXJ80843.1"/>
    </source>
</evidence>
<evidence type="ECO:0000313" key="3">
    <source>
        <dbReference type="Proteomes" id="UP000019478"/>
    </source>
</evidence>
<dbReference type="GeneID" id="19171231"/>
<feature type="compositionally biased region" description="Basic and acidic residues" evidence="1">
    <location>
        <begin position="14"/>
        <end position="30"/>
    </location>
</feature>
<keyword evidence="3" id="KW-1185">Reference proteome</keyword>
<feature type="region of interest" description="Disordered" evidence="1">
    <location>
        <begin position="200"/>
        <end position="348"/>
    </location>
</feature>
<dbReference type="AlphaFoldDB" id="W9XKZ2"/>
<comment type="caution">
    <text evidence="2">The sequence shown here is derived from an EMBL/GenBank/DDBJ whole genome shotgun (WGS) entry which is preliminary data.</text>
</comment>
<protein>
    <submittedName>
        <fullName evidence="2">Uncharacterized protein</fullName>
    </submittedName>
</protein>
<organism evidence="2 3">
    <name type="scientific">Capronia epimyces CBS 606.96</name>
    <dbReference type="NCBI Taxonomy" id="1182542"/>
    <lineage>
        <taxon>Eukaryota</taxon>
        <taxon>Fungi</taxon>
        <taxon>Dikarya</taxon>
        <taxon>Ascomycota</taxon>
        <taxon>Pezizomycotina</taxon>
        <taxon>Eurotiomycetes</taxon>
        <taxon>Chaetothyriomycetidae</taxon>
        <taxon>Chaetothyriales</taxon>
        <taxon>Herpotrichiellaceae</taxon>
        <taxon>Capronia</taxon>
    </lineage>
</organism>
<feature type="compositionally biased region" description="Low complexity" evidence="1">
    <location>
        <begin position="309"/>
        <end position="322"/>
    </location>
</feature>
<feature type="compositionally biased region" description="Polar residues" evidence="1">
    <location>
        <begin position="32"/>
        <end position="42"/>
    </location>
</feature>
<feature type="region of interest" description="Disordered" evidence="1">
    <location>
        <begin position="1"/>
        <end position="71"/>
    </location>
</feature>
<dbReference type="RefSeq" id="XP_007735431.1">
    <property type="nucleotide sequence ID" value="XM_007737241.1"/>
</dbReference>
<feature type="compositionally biased region" description="Polar residues" evidence="1">
    <location>
        <begin position="231"/>
        <end position="300"/>
    </location>
</feature>
<dbReference type="OrthoDB" id="5138418at2759"/>
<proteinExistence type="predicted"/>